<name>A0A1W1DAK1_9ZZZZ</name>
<evidence type="ECO:0000313" key="2">
    <source>
        <dbReference type="EMBL" id="SFV77472.1"/>
    </source>
</evidence>
<proteinExistence type="predicted"/>
<organism evidence="2">
    <name type="scientific">hydrothermal vent metagenome</name>
    <dbReference type="NCBI Taxonomy" id="652676"/>
    <lineage>
        <taxon>unclassified sequences</taxon>
        <taxon>metagenomes</taxon>
        <taxon>ecological metagenomes</taxon>
    </lineage>
</organism>
<protein>
    <recommendedName>
        <fullName evidence="3">Cell division protein FtsL</fullName>
    </recommendedName>
</protein>
<feature type="transmembrane region" description="Helical" evidence="1">
    <location>
        <begin position="12"/>
        <end position="30"/>
    </location>
</feature>
<evidence type="ECO:0000256" key="1">
    <source>
        <dbReference type="SAM" id="Phobius"/>
    </source>
</evidence>
<keyword evidence="1" id="KW-0472">Membrane</keyword>
<keyword evidence="1" id="KW-0812">Transmembrane</keyword>
<accession>A0A1W1DAK1</accession>
<keyword evidence="1" id="KW-1133">Transmembrane helix</keyword>
<sequence>MKFSINKLKLNLILLSGVIGLSILTISWHHQIRTLYKDVKSESIKNHQIVSLNKQLLSERSQILSGEEIKDVALTQLGLKELESKDWGIWYKGRLSL</sequence>
<gene>
    <name evidence="2" type="ORF">MNB_SUP05-4-258</name>
</gene>
<dbReference type="EMBL" id="FPHR01000026">
    <property type="protein sequence ID" value="SFV77472.1"/>
    <property type="molecule type" value="Genomic_DNA"/>
</dbReference>
<evidence type="ECO:0008006" key="3">
    <source>
        <dbReference type="Google" id="ProtNLM"/>
    </source>
</evidence>
<dbReference type="AlphaFoldDB" id="A0A1W1DAK1"/>
<reference evidence="2" key="1">
    <citation type="submission" date="2016-10" db="EMBL/GenBank/DDBJ databases">
        <authorList>
            <person name="de Groot N.N."/>
        </authorList>
    </citation>
    <scope>NUCLEOTIDE SEQUENCE</scope>
</reference>